<dbReference type="AlphaFoldDB" id="A0A023DHN8"/>
<protein>
    <submittedName>
        <fullName evidence="1">Putative transposase</fullName>
    </submittedName>
</protein>
<sequence length="159" mass="18495">MGKVSLEKTKTIRNKIISHGAKTFEPTIAIYREALAFIADVIQKEFDHLKHFNTKQVIPAVEKLIHRTKTNPFPKYPFTDRFYKFPSYFRRTALAKAFGDVKSYYSNLENWENEFDGSGKVVRNGKKDLAVFPTGKMYHADLNASYNIGARYFLREILF</sequence>
<proteinExistence type="predicted"/>
<evidence type="ECO:0000313" key="2">
    <source>
        <dbReference type="Proteomes" id="UP000023561"/>
    </source>
</evidence>
<keyword evidence="2" id="KW-1185">Reference proteome</keyword>
<evidence type="ECO:0000313" key="1">
    <source>
        <dbReference type="EMBL" id="GAJ40501.1"/>
    </source>
</evidence>
<gene>
    <name evidence="1" type="ORF">GCA01S_045_00300</name>
</gene>
<comment type="caution">
    <text evidence="1">The sequence shown here is derived from an EMBL/GenBank/DDBJ whole genome shotgun (WGS) entry which is preliminary data.</text>
</comment>
<reference evidence="1 2" key="1">
    <citation type="submission" date="2014-04" db="EMBL/GenBank/DDBJ databases">
        <title>Whole genome shotgun sequence of Geobacillus caldoxylosilyticus NBRC 107762.</title>
        <authorList>
            <person name="Hosoyama A."/>
            <person name="Hosoyama Y."/>
            <person name="Katano-Makiyama Y."/>
            <person name="Tsuchikane K."/>
            <person name="Ohji S."/>
            <person name="Ichikawa N."/>
            <person name="Yamazoe A."/>
            <person name="Fujita N."/>
        </authorList>
    </citation>
    <scope>NUCLEOTIDE SEQUENCE [LARGE SCALE GENOMIC DNA]</scope>
    <source>
        <strain evidence="1 2">NBRC 107762</strain>
    </source>
</reference>
<dbReference type="Proteomes" id="UP000023561">
    <property type="component" value="Unassembled WGS sequence"/>
</dbReference>
<accession>A0A023DHN8</accession>
<organism evidence="1 2">
    <name type="scientific">Parageobacillus caldoxylosilyticus NBRC 107762</name>
    <dbReference type="NCBI Taxonomy" id="1220594"/>
    <lineage>
        <taxon>Bacteria</taxon>
        <taxon>Bacillati</taxon>
        <taxon>Bacillota</taxon>
        <taxon>Bacilli</taxon>
        <taxon>Bacillales</taxon>
        <taxon>Anoxybacillaceae</taxon>
        <taxon>Saccharococcus</taxon>
    </lineage>
</organism>
<dbReference type="EMBL" id="BAWO01000045">
    <property type="protein sequence ID" value="GAJ40501.1"/>
    <property type="molecule type" value="Genomic_DNA"/>
</dbReference>
<name>A0A023DHN8_9BACL</name>